<reference evidence="1" key="1">
    <citation type="submission" date="2020-11" db="EMBL/GenBank/DDBJ databases">
        <authorList>
            <consortium name="DOE Joint Genome Institute"/>
            <person name="Ahrendt S."/>
            <person name="Riley R."/>
            <person name="Andreopoulos W."/>
            <person name="Labutti K."/>
            <person name="Pangilinan J."/>
            <person name="Ruiz-Duenas F.J."/>
            <person name="Barrasa J.M."/>
            <person name="Sanchez-Garcia M."/>
            <person name="Camarero S."/>
            <person name="Miyauchi S."/>
            <person name="Serrano A."/>
            <person name="Linde D."/>
            <person name="Babiker R."/>
            <person name="Drula E."/>
            <person name="Ayuso-Fernandez I."/>
            <person name="Pacheco R."/>
            <person name="Padilla G."/>
            <person name="Ferreira P."/>
            <person name="Barriuso J."/>
            <person name="Kellner H."/>
            <person name="Castanera R."/>
            <person name="Alfaro M."/>
            <person name="Ramirez L."/>
            <person name="Pisabarro A.G."/>
            <person name="Kuo A."/>
            <person name="Tritt A."/>
            <person name="Lipzen A."/>
            <person name="He G."/>
            <person name="Yan M."/>
            <person name="Ng V."/>
            <person name="Cullen D."/>
            <person name="Martin F."/>
            <person name="Rosso M.-N."/>
            <person name="Henrissat B."/>
            <person name="Hibbett D."/>
            <person name="Martinez A.T."/>
            <person name="Grigoriev I.V."/>
        </authorList>
    </citation>
    <scope>NUCLEOTIDE SEQUENCE</scope>
    <source>
        <strain evidence="1">CBS 506.95</strain>
    </source>
</reference>
<comment type="caution">
    <text evidence="1">The sequence shown here is derived from an EMBL/GenBank/DDBJ whole genome shotgun (WGS) entry which is preliminary data.</text>
</comment>
<organism evidence="1 2">
    <name type="scientific">Crepidotus variabilis</name>
    <dbReference type="NCBI Taxonomy" id="179855"/>
    <lineage>
        <taxon>Eukaryota</taxon>
        <taxon>Fungi</taxon>
        <taxon>Dikarya</taxon>
        <taxon>Basidiomycota</taxon>
        <taxon>Agaricomycotina</taxon>
        <taxon>Agaricomycetes</taxon>
        <taxon>Agaricomycetidae</taxon>
        <taxon>Agaricales</taxon>
        <taxon>Agaricineae</taxon>
        <taxon>Crepidotaceae</taxon>
        <taxon>Crepidotus</taxon>
    </lineage>
</organism>
<sequence length="627" mass="72655">MESFWRIVYERNPQIPSCPDDLAFPKWTTLLFGEPICEECRINRGMLNFYLRRRLCERCTLDLCMTAISSQEQISRQRPELVERFRRVLYPVELNPGRIYPSPGTGTIWHIESDVFKKMPQLVELSDRAQSGDAETITALTKFEAECEETSAKLSQHAIEGNQWGYDITQEIEIKSKRSVAEFAARCLPLLHTLNHDPRDARPSAIEYALMPYRPLKFTKRNFRRYLPVVEAEIGIRKARRLERERDRLVTRRTDTVSDLWADYLRDKPHEGCVTYQPTDEIVAEYGLFRYYISDDSTAYENLERERAYAEFDHLVSEWDEDCKRRLVLASLGCFDNSTTRTPREHLLTPSNLSRMQLAISVYTCQRCKSVNRSSKTDPAPGSALLGTSEALQHMKCVFGSRGNQSFELNYRASATVNSLLQILDLEPNMTFRRDLDRLDARFVCLKCFDACLSTGTGLLNTLIWRECIVHEMTNLHGSSCEWGLLSPEATRSIRLVEEVWPSPDVCMWYCNHCPEFYHRPDRFDTVAIHVETDHRIVIPTLDVDVGYVLETATNTRQPFGISPHETYRCRLCSGLDRLELRRRDVLVNDHFAEAHPDEKPTEDNIESVQLIERVNPTNIKRGLCDR</sequence>
<protein>
    <submittedName>
        <fullName evidence="1">Uncharacterized protein</fullName>
    </submittedName>
</protein>
<evidence type="ECO:0000313" key="1">
    <source>
        <dbReference type="EMBL" id="KAF9528087.1"/>
    </source>
</evidence>
<keyword evidence="2" id="KW-1185">Reference proteome</keyword>
<accession>A0A9P6EFR5</accession>
<dbReference type="AlphaFoldDB" id="A0A9P6EFR5"/>
<name>A0A9P6EFR5_9AGAR</name>
<dbReference type="OrthoDB" id="2823912at2759"/>
<gene>
    <name evidence="1" type="ORF">CPB83DRAFT_854847</name>
</gene>
<dbReference type="Proteomes" id="UP000807306">
    <property type="component" value="Unassembled WGS sequence"/>
</dbReference>
<proteinExistence type="predicted"/>
<evidence type="ECO:0000313" key="2">
    <source>
        <dbReference type="Proteomes" id="UP000807306"/>
    </source>
</evidence>
<dbReference type="EMBL" id="MU157855">
    <property type="protein sequence ID" value="KAF9528087.1"/>
    <property type="molecule type" value="Genomic_DNA"/>
</dbReference>